<comment type="caution">
    <text evidence="3">The sequence shown here is derived from an EMBL/GenBank/DDBJ whole genome shotgun (WGS) entry which is preliminary data.</text>
</comment>
<organism evidence="3 4">
    <name type="scientific">Liquidambar formosana</name>
    <name type="common">Formosan gum</name>
    <dbReference type="NCBI Taxonomy" id="63359"/>
    <lineage>
        <taxon>Eukaryota</taxon>
        <taxon>Viridiplantae</taxon>
        <taxon>Streptophyta</taxon>
        <taxon>Embryophyta</taxon>
        <taxon>Tracheophyta</taxon>
        <taxon>Spermatophyta</taxon>
        <taxon>Magnoliopsida</taxon>
        <taxon>eudicotyledons</taxon>
        <taxon>Gunneridae</taxon>
        <taxon>Pentapetalae</taxon>
        <taxon>Saxifragales</taxon>
        <taxon>Altingiaceae</taxon>
        <taxon>Liquidambar</taxon>
    </lineage>
</organism>
<reference evidence="3 4" key="1">
    <citation type="journal article" date="2024" name="Plant J.">
        <title>Genome sequences and population genomics reveal climatic adaptation and genomic divergence between two closely related sweetgum species.</title>
        <authorList>
            <person name="Xu W.Q."/>
            <person name="Ren C.Q."/>
            <person name="Zhang X.Y."/>
            <person name="Comes H.P."/>
            <person name="Liu X.H."/>
            <person name="Li Y.G."/>
            <person name="Kettle C.J."/>
            <person name="Jalonen R."/>
            <person name="Gaisberger H."/>
            <person name="Ma Y.Z."/>
            <person name="Qiu Y.X."/>
        </authorList>
    </citation>
    <scope>NUCLEOTIDE SEQUENCE [LARGE SCALE GENOMIC DNA]</scope>
    <source>
        <strain evidence="3">Hangzhou</strain>
    </source>
</reference>
<evidence type="ECO:0000313" key="3">
    <source>
        <dbReference type="EMBL" id="KAK9283186.1"/>
    </source>
</evidence>
<evidence type="ECO:0000256" key="2">
    <source>
        <dbReference type="SAM" id="MobiDB-lite"/>
    </source>
</evidence>
<sequence>MVTSRLVGCLNEEFTKEEEAIQKVEGMEEEIQEVNNNNNIDRVLKLLLERKFWSLKVERGKIKKIEKKQKTVKPDYLRISSEKHCPTTDFLSNMLPAPSQPSDRPARNRMQEKAENGRKSENKWPNGREWAFTAAKGVTIRNGLYTSVTTR</sequence>
<feature type="coiled-coil region" evidence="1">
    <location>
        <begin position="10"/>
        <end position="37"/>
    </location>
</feature>
<accession>A0AAP0RWN4</accession>
<gene>
    <name evidence="3" type="ORF">L1049_011422</name>
</gene>
<feature type="region of interest" description="Disordered" evidence="2">
    <location>
        <begin position="87"/>
        <end position="128"/>
    </location>
</feature>
<feature type="compositionally biased region" description="Basic and acidic residues" evidence="2">
    <location>
        <begin position="104"/>
        <end position="122"/>
    </location>
</feature>
<dbReference type="EMBL" id="JBBPBK010000006">
    <property type="protein sequence ID" value="KAK9283186.1"/>
    <property type="molecule type" value="Genomic_DNA"/>
</dbReference>
<protein>
    <submittedName>
        <fullName evidence="3">Uncharacterized protein</fullName>
    </submittedName>
</protein>
<keyword evidence="1" id="KW-0175">Coiled coil</keyword>
<keyword evidence="4" id="KW-1185">Reference proteome</keyword>
<dbReference type="Proteomes" id="UP001415857">
    <property type="component" value="Unassembled WGS sequence"/>
</dbReference>
<dbReference type="AlphaFoldDB" id="A0AAP0RWN4"/>
<evidence type="ECO:0000256" key="1">
    <source>
        <dbReference type="SAM" id="Coils"/>
    </source>
</evidence>
<evidence type="ECO:0000313" key="4">
    <source>
        <dbReference type="Proteomes" id="UP001415857"/>
    </source>
</evidence>
<name>A0AAP0RWN4_LIQFO</name>
<proteinExistence type="predicted"/>